<keyword evidence="3" id="KW-1185">Reference proteome</keyword>
<reference evidence="2 3" key="1">
    <citation type="submission" date="2024-09" db="EMBL/GenBank/DDBJ databases">
        <authorList>
            <person name="Sun Q."/>
            <person name="Mori K."/>
        </authorList>
    </citation>
    <scope>NUCLEOTIDE SEQUENCE [LARGE SCALE GENOMIC DNA]</scope>
    <source>
        <strain evidence="2 3">NCAIM B.02610</strain>
    </source>
</reference>
<accession>A0ABV6KHF3</accession>
<evidence type="ECO:0000313" key="3">
    <source>
        <dbReference type="Proteomes" id="UP001589838"/>
    </source>
</evidence>
<feature type="transmembrane region" description="Helical" evidence="1">
    <location>
        <begin position="7"/>
        <end position="29"/>
    </location>
</feature>
<evidence type="ECO:0000313" key="2">
    <source>
        <dbReference type="EMBL" id="MFC0472397.1"/>
    </source>
</evidence>
<dbReference type="RefSeq" id="WP_335963816.1">
    <property type="nucleotide sequence ID" value="NZ_JAXBLX010000064.1"/>
</dbReference>
<keyword evidence="1" id="KW-1133">Transmembrane helix</keyword>
<sequence>MNDIKKFISVTLLFLLVQGIISGLIGWYIEWSWVNVAFLVAALSLLLSAAGHSSEAHLAMKTLGNHVPRNGTKLQTFTPFLLSSLLLLVICFIYAII</sequence>
<feature type="transmembrane region" description="Helical" evidence="1">
    <location>
        <begin position="35"/>
        <end position="53"/>
    </location>
</feature>
<protein>
    <submittedName>
        <fullName evidence="2">Uncharacterized protein</fullName>
    </submittedName>
</protein>
<organism evidence="2 3">
    <name type="scientific">Halalkalibacter kiskunsagensis</name>
    <dbReference type="NCBI Taxonomy" id="1548599"/>
    <lineage>
        <taxon>Bacteria</taxon>
        <taxon>Bacillati</taxon>
        <taxon>Bacillota</taxon>
        <taxon>Bacilli</taxon>
        <taxon>Bacillales</taxon>
        <taxon>Bacillaceae</taxon>
        <taxon>Halalkalibacter</taxon>
    </lineage>
</organism>
<name>A0ABV6KHF3_9BACI</name>
<keyword evidence="1" id="KW-0472">Membrane</keyword>
<dbReference type="EMBL" id="JBHLUX010000075">
    <property type="protein sequence ID" value="MFC0472397.1"/>
    <property type="molecule type" value="Genomic_DNA"/>
</dbReference>
<comment type="caution">
    <text evidence="2">The sequence shown here is derived from an EMBL/GenBank/DDBJ whole genome shotgun (WGS) entry which is preliminary data.</text>
</comment>
<dbReference type="Proteomes" id="UP001589838">
    <property type="component" value="Unassembled WGS sequence"/>
</dbReference>
<gene>
    <name evidence="2" type="ORF">ACFFHM_18390</name>
</gene>
<feature type="transmembrane region" description="Helical" evidence="1">
    <location>
        <begin position="74"/>
        <end position="96"/>
    </location>
</feature>
<evidence type="ECO:0000256" key="1">
    <source>
        <dbReference type="SAM" id="Phobius"/>
    </source>
</evidence>
<keyword evidence="1" id="KW-0812">Transmembrane</keyword>
<proteinExistence type="predicted"/>